<name>A0A0B1TLS6_OESDE</name>
<reference evidence="1 2" key="1">
    <citation type="submission" date="2014-03" db="EMBL/GenBank/DDBJ databases">
        <title>Draft genome of the hookworm Oesophagostomum dentatum.</title>
        <authorList>
            <person name="Mitreva M."/>
        </authorList>
    </citation>
    <scope>NUCLEOTIDE SEQUENCE [LARGE SCALE GENOMIC DNA]</scope>
    <source>
        <strain evidence="1 2">OD-Hann</strain>
    </source>
</reference>
<accession>A0A0B1TLS6</accession>
<protein>
    <submittedName>
        <fullName evidence="1">Uncharacterized protein</fullName>
    </submittedName>
</protein>
<gene>
    <name evidence="1" type="ORF">OESDEN_02987</name>
</gene>
<dbReference type="EMBL" id="KN549532">
    <property type="protein sequence ID" value="KHJ97046.1"/>
    <property type="molecule type" value="Genomic_DNA"/>
</dbReference>
<evidence type="ECO:0000313" key="2">
    <source>
        <dbReference type="Proteomes" id="UP000053660"/>
    </source>
</evidence>
<dbReference type="Proteomes" id="UP000053660">
    <property type="component" value="Unassembled WGS sequence"/>
</dbReference>
<organism evidence="1 2">
    <name type="scientific">Oesophagostomum dentatum</name>
    <name type="common">Nodular worm</name>
    <dbReference type="NCBI Taxonomy" id="61180"/>
    <lineage>
        <taxon>Eukaryota</taxon>
        <taxon>Metazoa</taxon>
        <taxon>Ecdysozoa</taxon>
        <taxon>Nematoda</taxon>
        <taxon>Chromadorea</taxon>
        <taxon>Rhabditida</taxon>
        <taxon>Rhabditina</taxon>
        <taxon>Rhabditomorpha</taxon>
        <taxon>Strongyloidea</taxon>
        <taxon>Strongylidae</taxon>
        <taxon>Oesophagostomum</taxon>
    </lineage>
</organism>
<evidence type="ECO:0000313" key="1">
    <source>
        <dbReference type="EMBL" id="KHJ97046.1"/>
    </source>
</evidence>
<proteinExistence type="predicted"/>
<keyword evidence="2" id="KW-1185">Reference proteome</keyword>
<sequence length="34" mass="3890">MTARFSQLTLLLCFLFCIINGQIISHTCTLQLFV</sequence>
<dbReference type="AlphaFoldDB" id="A0A0B1TLS6"/>